<organism evidence="3 4">
    <name type="scientific">Jiella endophytica</name>
    <dbReference type="NCBI Taxonomy" id="2558362"/>
    <lineage>
        <taxon>Bacteria</taxon>
        <taxon>Pseudomonadati</taxon>
        <taxon>Pseudomonadota</taxon>
        <taxon>Alphaproteobacteria</taxon>
        <taxon>Hyphomicrobiales</taxon>
        <taxon>Aurantimonadaceae</taxon>
        <taxon>Jiella</taxon>
    </lineage>
</organism>
<dbReference type="EMBL" id="SOZD01000001">
    <property type="protein sequence ID" value="TFF27646.1"/>
    <property type="molecule type" value="Genomic_DNA"/>
</dbReference>
<sequence length="319" mass="36764">MQIDRLFLSVGVMKAGTTWIHRMLSQHPQIRSTPVKEIHYFSHLHLPGHADLAPVRKLATATPLTAIDPKKNKPMAVRSRLLWTAKFLAEPTDDRWYANLFAPCPQDAYCADFSNLYCLMGAPGWHHVRRICGKVRVIFTMRDPRTRLWSHARFSALKTGRTAEIATWTPETFETLVRTPSIWMNGEYGSAVRRLRESLSEEELKISFFEDIHRDPARWLREVEDHLGIRRHDYSTDGLTKRFAQSVERPMPDWLPELFQSDLERVVAELAEQGIEAPREWLSPLPTKPAEHESPSRVSSSAWEAMSKARRTVLSAFRA</sequence>
<dbReference type="OrthoDB" id="981508at2"/>
<evidence type="ECO:0000313" key="3">
    <source>
        <dbReference type="EMBL" id="TFF27646.1"/>
    </source>
</evidence>
<gene>
    <name evidence="3" type="ORF">E3C22_04105</name>
</gene>
<proteinExistence type="predicted"/>
<dbReference type="PANTHER" id="PTHR10605">
    <property type="entry name" value="HEPARAN SULFATE SULFOTRANSFERASE"/>
    <property type="match status" value="1"/>
</dbReference>
<protein>
    <submittedName>
        <fullName evidence="3">Sulfotransferase</fullName>
    </submittedName>
</protein>
<dbReference type="PANTHER" id="PTHR10605:SF56">
    <property type="entry name" value="BIFUNCTIONAL HEPARAN SULFATE N-DEACETYLASE_N-SULFOTRANSFERASE"/>
    <property type="match status" value="1"/>
</dbReference>
<dbReference type="RefSeq" id="WP_134760458.1">
    <property type="nucleotide sequence ID" value="NZ_SOZD01000001.1"/>
</dbReference>
<keyword evidence="1 3" id="KW-0808">Transferase</keyword>
<evidence type="ECO:0000256" key="1">
    <source>
        <dbReference type="ARBA" id="ARBA00022679"/>
    </source>
</evidence>
<comment type="caution">
    <text evidence="3">The sequence shown here is derived from an EMBL/GenBank/DDBJ whole genome shotgun (WGS) entry which is preliminary data.</text>
</comment>
<dbReference type="GO" id="GO:0008146">
    <property type="term" value="F:sulfotransferase activity"/>
    <property type="evidence" value="ECO:0007669"/>
    <property type="project" value="InterPro"/>
</dbReference>
<dbReference type="SUPFAM" id="SSF52540">
    <property type="entry name" value="P-loop containing nucleoside triphosphate hydrolases"/>
    <property type="match status" value="1"/>
</dbReference>
<dbReference type="InterPro" id="IPR037359">
    <property type="entry name" value="NST/OST"/>
</dbReference>
<dbReference type="Gene3D" id="3.40.50.300">
    <property type="entry name" value="P-loop containing nucleotide triphosphate hydrolases"/>
    <property type="match status" value="1"/>
</dbReference>
<accession>A0A4Y8RTY6</accession>
<dbReference type="AlphaFoldDB" id="A0A4Y8RTY6"/>
<feature type="region of interest" description="Disordered" evidence="2">
    <location>
        <begin position="278"/>
        <end position="302"/>
    </location>
</feature>
<evidence type="ECO:0000256" key="2">
    <source>
        <dbReference type="SAM" id="MobiDB-lite"/>
    </source>
</evidence>
<evidence type="ECO:0000313" key="4">
    <source>
        <dbReference type="Proteomes" id="UP000298179"/>
    </source>
</evidence>
<name>A0A4Y8RTY6_9HYPH</name>
<dbReference type="InterPro" id="IPR027417">
    <property type="entry name" value="P-loop_NTPase"/>
</dbReference>
<dbReference type="Pfam" id="PF13469">
    <property type="entry name" value="Sulfotransfer_3"/>
    <property type="match status" value="1"/>
</dbReference>
<dbReference type="Proteomes" id="UP000298179">
    <property type="component" value="Unassembled WGS sequence"/>
</dbReference>
<keyword evidence="4" id="KW-1185">Reference proteome</keyword>
<reference evidence="3 4" key="1">
    <citation type="submission" date="2019-03" db="EMBL/GenBank/DDBJ databases">
        <title>Jiella endophytica sp. nov., a novel endophytic bacterium isolated from root of Ficus microcarpa Linn. f.</title>
        <authorList>
            <person name="Tuo L."/>
        </authorList>
    </citation>
    <scope>NUCLEOTIDE SEQUENCE [LARGE SCALE GENOMIC DNA]</scope>
    <source>
        <strain evidence="3 4">CBS5Q-3</strain>
    </source>
</reference>